<evidence type="ECO:0000313" key="1">
    <source>
        <dbReference type="EMBL" id="GLQ93445.1"/>
    </source>
</evidence>
<dbReference type="EMBL" id="BSOB01000018">
    <property type="protein sequence ID" value="GLQ93445.1"/>
    <property type="molecule type" value="Genomic_DNA"/>
</dbReference>
<proteinExistence type="predicted"/>
<protein>
    <submittedName>
        <fullName evidence="1">Phage late control protein</fullName>
    </submittedName>
</protein>
<organism evidence="1 2">
    <name type="scientific">Dyella acidisoli</name>
    <dbReference type="NCBI Taxonomy" id="1867834"/>
    <lineage>
        <taxon>Bacteria</taxon>
        <taxon>Pseudomonadati</taxon>
        <taxon>Pseudomonadota</taxon>
        <taxon>Gammaproteobacteria</taxon>
        <taxon>Lysobacterales</taxon>
        <taxon>Rhodanobacteraceae</taxon>
        <taxon>Dyella</taxon>
    </lineage>
</organism>
<dbReference type="SUPFAM" id="SSF69279">
    <property type="entry name" value="Phage tail proteins"/>
    <property type="match status" value="1"/>
</dbReference>
<sequence>MSGSNPKPRWKVTLDGHDLTSTIAPRLISLKISVCRQYSADQLDIELSDHDGKLALPPKTATLQVWLGWDDIGLTDMGTFAIDELEHTGAPDQLILRGRSAHLRGDLRQQREQSYTDTTLGAIISQLAGRNGLTPRCHASLADTFVDHVEQTNESDINFLTRLGKHYDAVATIKSGVLIFCPIGQGTTATGKPLPGVTLVRVDGDQHRYHAADRDAYGGIRALYDDVHTGKTEAVLIGTDDGQGVKTLRTIYASRSNALRAARSEYRRLLRGIRTFEYTLSRGRPNLYPEMHIRVGTFKPEIDDTDWIIVRAEHSLDEQGLITRLELEHRSSDSIAD</sequence>
<dbReference type="Proteomes" id="UP001156670">
    <property type="component" value="Unassembled WGS sequence"/>
</dbReference>
<reference evidence="2" key="1">
    <citation type="journal article" date="2019" name="Int. J. Syst. Evol. Microbiol.">
        <title>The Global Catalogue of Microorganisms (GCM) 10K type strain sequencing project: providing services to taxonomists for standard genome sequencing and annotation.</title>
        <authorList>
            <consortium name="The Broad Institute Genomics Platform"/>
            <consortium name="The Broad Institute Genome Sequencing Center for Infectious Disease"/>
            <person name="Wu L."/>
            <person name="Ma J."/>
        </authorList>
    </citation>
    <scope>NUCLEOTIDE SEQUENCE [LARGE SCALE GENOMIC DNA]</scope>
    <source>
        <strain evidence="2">NBRC 111980</strain>
    </source>
</reference>
<dbReference type="RefSeq" id="WP_284321156.1">
    <property type="nucleotide sequence ID" value="NZ_BSOB01000018.1"/>
</dbReference>
<gene>
    <name evidence="1" type="primary">D</name>
    <name evidence="1" type="ORF">GCM10007901_23960</name>
</gene>
<dbReference type="Pfam" id="PF05954">
    <property type="entry name" value="Phage_GPD"/>
    <property type="match status" value="1"/>
</dbReference>
<evidence type="ECO:0000313" key="2">
    <source>
        <dbReference type="Proteomes" id="UP001156670"/>
    </source>
</evidence>
<accession>A0ABQ5XNZ5</accession>
<comment type="caution">
    <text evidence="1">The sequence shown here is derived from an EMBL/GenBank/DDBJ whole genome shotgun (WGS) entry which is preliminary data.</text>
</comment>
<keyword evidence="2" id="KW-1185">Reference proteome</keyword>
<name>A0ABQ5XNZ5_9GAMM</name>